<organism evidence="1">
    <name type="scientific">marine metagenome</name>
    <dbReference type="NCBI Taxonomy" id="408172"/>
    <lineage>
        <taxon>unclassified sequences</taxon>
        <taxon>metagenomes</taxon>
        <taxon>ecological metagenomes</taxon>
    </lineage>
</organism>
<evidence type="ECO:0000313" key="1">
    <source>
        <dbReference type="EMBL" id="SVC42887.1"/>
    </source>
</evidence>
<feature type="non-terminal residue" evidence="1">
    <location>
        <position position="25"/>
    </location>
</feature>
<proteinExistence type="predicted"/>
<gene>
    <name evidence="1" type="ORF">METZ01_LOCUS295741</name>
</gene>
<dbReference type="AlphaFoldDB" id="A0A382M5A2"/>
<protein>
    <submittedName>
        <fullName evidence="1">Uncharacterized protein</fullName>
    </submittedName>
</protein>
<sequence length="25" mass="2816">MLIKKEPAKSFAIFVRSSYGDLLMA</sequence>
<reference evidence="1" key="1">
    <citation type="submission" date="2018-05" db="EMBL/GenBank/DDBJ databases">
        <authorList>
            <person name="Lanie J.A."/>
            <person name="Ng W.-L."/>
            <person name="Kazmierczak K.M."/>
            <person name="Andrzejewski T.M."/>
            <person name="Davidsen T.M."/>
            <person name="Wayne K.J."/>
            <person name="Tettelin H."/>
            <person name="Glass J.I."/>
            <person name="Rusch D."/>
            <person name="Podicherti R."/>
            <person name="Tsui H.-C.T."/>
            <person name="Winkler M.E."/>
        </authorList>
    </citation>
    <scope>NUCLEOTIDE SEQUENCE</scope>
</reference>
<accession>A0A382M5A2</accession>
<dbReference type="EMBL" id="UINC01090707">
    <property type="protein sequence ID" value="SVC42887.1"/>
    <property type="molecule type" value="Genomic_DNA"/>
</dbReference>
<feature type="non-terminal residue" evidence="1">
    <location>
        <position position="1"/>
    </location>
</feature>
<name>A0A382M5A2_9ZZZZ</name>